<dbReference type="SMART" id="SM00184">
    <property type="entry name" value="RING"/>
    <property type="match status" value="1"/>
</dbReference>
<dbReference type="SUPFAM" id="SSF57850">
    <property type="entry name" value="RING/U-box"/>
    <property type="match status" value="1"/>
</dbReference>
<sequence>MKFFRTNFFHRYTDGSKERTLASLKRRAQAAQRRRYTVQSERPAPAQVITPPSNPPATPDEPSEQTPPEPATAPAPETRQPGIDAASQTPPPTSPPADDEPDPFDDTLEAAIEISASELAASTDIRSKVPASTVREIEVSSLLKEADEEEKVNPNAGPKCDICQEFTEIARIGGGEDAGKVEKMASLPCGHKFGHRCLLAWLDQALGQTCPLCRSLPVHEECGHAVIPALASEAPPSWKGNGGEWEVPPKCMSCRVESDPGKQLLRYQWQMEEARGMALVSMRQVPNEWAESRIQLEWVRMSERTRNVEGTWGEELERSWLQSQRGRNEW</sequence>
<evidence type="ECO:0000256" key="5">
    <source>
        <dbReference type="SAM" id="MobiDB-lite"/>
    </source>
</evidence>
<keyword evidence="8" id="KW-1185">Reference proteome</keyword>
<feature type="compositionally biased region" description="Pro residues" evidence="5">
    <location>
        <begin position="52"/>
        <end position="73"/>
    </location>
</feature>
<dbReference type="CDD" id="cd16448">
    <property type="entry name" value="RING-H2"/>
    <property type="match status" value="1"/>
</dbReference>
<accession>L8FUL6</accession>
<evidence type="ECO:0000256" key="4">
    <source>
        <dbReference type="PROSITE-ProRule" id="PRU00175"/>
    </source>
</evidence>
<dbReference type="EMBL" id="GL573316">
    <property type="protein sequence ID" value="ELR03441.1"/>
    <property type="molecule type" value="Genomic_DNA"/>
</dbReference>
<keyword evidence="1" id="KW-0479">Metal-binding</keyword>
<dbReference type="AlphaFoldDB" id="L8FUL6"/>
<evidence type="ECO:0000256" key="2">
    <source>
        <dbReference type="ARBA" id="ARBA00022771"/>
    </source>
</evidence>
<dbReference type="InParanoid" id="L8FUL6"/>
<evidence type="ECO:0000313" key="7">
    <source>
        <dbReference type="EMBL" id="ELR03441.1"/>
    </source>
</evidence>
<name>L8FUL6_PSED2</name>
<keyword evidence="2 4" id="KW-0863">Zinc-finger</keyword>
<evidence type="ECO:0000256" key="1">
    <source>
        <dbReference type="ARBA" id="ARBA00022723"/>
    </source>
</evidence>
<evidence type="ECO:0000313" key="8">
    <source>
        <dbReference type="Proteomes" id="UP000011064"/>
    </source>
</evidence>
<dbReference type="Pfam" id="PF00097">
    <property type="entry name" value="zf-C3HC4"/>
    <property type="match status" value="1"/>
</dbReference>
<dbReference type="Gene3D" id="3.30.40.10">
    <property type="entry name" value="Zinc/RING finger domain, C3HC4 (zinc finger)"/>
    <property type="match status" value="1"/>
</dbReference>
<feature type="compositionally biased region" description="Low complexity" evidence="5">
    <location>
        <begin position="74"/>
        <end position="88"/>
    </location>
</feature>
<feature type="domain" description="RING-type" evidence="6">
    <location>
        <begin position="160"/>
        <end position="214"/>
    </location>
</feature>
<dbReference type="InterPro" id="IPR018957">
    <property type="entry name" value="Znf_C3HC4_RING-type"/>
</dbReference>
<dbReference type="InterPro" id="IPR001841">
    <property type="entry name" value="Znf_RING"/>
</dbReference>
<feature type="compositionally biased region" description="Basic residues" evidence="5">
    <location>
        <begin position="24"/>
        <end position="36"/>
    </location>
</feature>
<dbReference type="PROSITE" id="PS50089">
    <property type="entry name" value="ZF_RING_2"/>
    <property type="match status" value="1"/>
</dbReference>
<dbReference type="Proteomes" id="UP000011064">
    <property type="component" value="Unassembled WGS sequence"/>
</dbReference>
<dbReference type="OrthoDB" id="8062037at2759"/>
<feature type="region of interest" description="Disordered" evidence="5">
    <location>
        <begin position="20"/>
        <end position="105"/>
    </location>
</feature>
<dbReference type="InterPro" id="IPR013083">
    <property type="entry name" value="Znf_RING/FYVE/PHD"/>
</dbReference>
<organism evidence="7 8">
    <name type="scientific">Pseudogymnoascus destructans (strain ATCC MYA-4855 / 20631-21)</name>
    <name type="common">Bat white-nose syndrome fungus</name>
    <name type="synonym">Geomyces destructans</name>
    <dbReference type="NCBI Taxonomy" id="658429"/>
    <lineage>
        <taxon>Eukaryota</taxon>
        <taxon>Fungi</taxon>
        <taxon>Dikarya</taxon>
        <taxon>Ascomycota</taxon>
        <taxon>Pezizomycotina</taxon>
        <taxon>Leotiomycetes</taxon>
        <taxon>Thelebolales</taxon>
        <taxon>Thelebolaceae</taxon>
        <taxon>Pseudogymnoascus</taxon>
    </lineage>
</organism>
<keyword evidence="3" id="KW-0862">Zinc</keyword>
<dbReference type="STRING" id="658429.L8FUL6"/>
<gene>
    <name evidence="7" type="ORF">GMDG_06174</name>
</gene>
<protein>
    <recommendedName>
        <fullName evidence="6">RING-type domain-containing protein</fullName>
    </recommendedName>
</protein>
<dbReference type="GO" id="GO:0008270">
    <property type="term" value="F:zinc ion binding"/>
    <property type="evidence" value="ECO:0007669"/>
    <property type="project" value="UniProtKB-KW"/>
</dbReference>
<evidence type="ECO:0000259" key="6">
    <source>
        <dbReference type="PROSITE" id="PS50089"/>
    </source>
</evidence>
<proteinExistence type="predicted"/>
<evidence type="ECO:0000256" key="3">
    <source>
        <dbReference type="ARBA" id="ARBA00022833"/>
    </source>
</evidence>
<reference evidence="8" key="1">
    <citation type="submission" date="2010-09" db="EMBL/GenBank/DDBJ databases">
        <title>The genome sequence of Geomyces destructans 20631-21.</title>
        <authorList>
            <consortium name="The Broad Institute Genome Sequencing Platform"/>
            <person name="Cuomo C.A."/>
            <person name="Blehert D.S."/>
            <person name="Lorch J.M."/>
            <person name="Young S.K."/>
            <person name="Zeng Q."/>
            <person name="Gargeya S."/>
            <person name="Fitzgerald M."/>
            <person name="Haas B."/>
            <person name="Abouelleil A."/>
            <person name="Alvarado L."/>
            <person name="Arachchi H.M."/>
            <person name="Berlin A."/>
            <person name="Brown A."/>
            <person name="Chapman S.B."/>
            <person name="Chen Z."/>
            <person name="Dunbar C."/>
            <person name="Freedman E."/>
            <person name="Gearin G."/>
            <person name="Gellesch M."/>
            <person name="Goldberg J."/>
            <person name="Griggs A."/>
            <person name="Gujja S."/>
            <person name="Heiman D."/>
            <person name="Howarth C."/>
            <person name="Larson L."/>
            <person name="Lui A."/>
            <person name="MacDonald P.J.P."/>
            <person name="Montmayeur A."/>
            <person name="Murphy C."/>
            <person name="Neiman D."/>
            <person name="Pearson M."/>
            <person name="Priest M."/>
            <person name="Roberts A."/>
            <person name="Saif S."/>
            <person name="Shea T."/>
            <person name="Shenoy N."/>
            <person name="Sisk P."/>
            <person name="Stolte C."/>
            <person name="Sykes S."/>
            <person name="Wortman J."/>
            <person name="Nusbaum C."/>
            <person name="Birren B."/>
        </authorList>
    </citation>
    <scope>NUCLEOTIDE SEQUENCE [LARGE SCALE GENOMIC DNA]</scope>
    <source>
        <strain evidence="8">ATCC MYA-4855 / 20631-21</strain>
    </source>
</reference>
<dbReference type="VEuPathDB" id="FungiDB:GMDG_06174"/>
<dbReference type="HOGENOM" id="CLU_073144_0_0_1"/>
<dbReference type="PANTHER" id="PTHR15710">
    <property type="entry name" value="E3 UBIQUITIN-PROTEIN LIGASE PRAJA"/>
    <property type="match status" value="1"/>
</dbReference>